<organism evidence="1 2">
    <name type="scientific">Eiseniibacteriota bacterium</name>
    <dbReference type="NCBI Taxonomy" id="2212470"/>
    <lineage>
        <taxon>Bacteria</taxon>
        <taxon>Candidatus Eiseniibacteriota</taxon>
    </lineage>
</organism>
<proteinExistence type="predicted"/>
<dbReference type="Proteomes" id="UP000316292">
    <property type="component" value="Unassembled WGS sequence"/>
</dbReference>
<reference evidence="1 2" key="1">
    <citation type="journal article" date="2019" name="Nat. Microbiol.">
        <title>Mediterranean grassland soil C-N compound turnover is dependent on rainfall and depth, and is mediated by genomically divergent microorganisms.</title>
        <authorList>
            <person name="Diamond S."/>
            <person name="Andeer P.F."/>
            <person name="Li Z."/>
            <person name="Crits-Christoph A."/>
            <person name="Burstein D."/>
            <person name="Anantharaman K."/>
            <person name="Lane K.R."/>
            <person name="Thomas B.C."/>
            <person name="Pan C."/>
            <person name="Northen T.R."/>
            <person name="Banfield J.F."/>
        </authorList>
    </citation>
    <scope>NUCLEOTIDE SEQUENCE [LARGE SCALE GENOMIC DNA]</scope>
    <source>
        <strain evidence="1">WS_1</strain>
    </source>
</reference>
<dbReference type="EMBL" id="VBOR01000057">
    <property type="protein sequence ID" value="TMQ49376.1"/>
    <property type="molecule type" value="Genomic_DNA"/>
</dbReference>
<protein>
    <submittedName>
        <fullName evidence="1">Uncharacterized protein</fullName>
    </submittedName>
</protein>
<evidence type="ECO:0000313" key="2">
    <source>
        <dbReference type="Proteomes" id="UP000316292"/>
    </source>
</evidence>
<gene>
    <name evidence="1" type="ORF">E6K71_04730</name>
</gene>
<comment type="caution">
    <text evidence="1">The sequence shown here is derived from an EMBL/GenBank/DDBJ whole genome shotgun (WGS) entry which is preliminary data.</text>
</comment>
<dbReference type="AlphaFoldDB" id="A0A538SDE5"/>
<accession>A0A538SDE5</accession>
<sequence>MPRTRQAKLATIDVVEDVARHVPGYRGYAEPALRREDDRKFRSGIAELLQGEAHRLERIESKQFKDDLSDLLEELDQDARKLEFLAESVVVVEYGQRPYPDKTVDSVGRLDHEIVGRIERLHRLVHELEKAYEHDEQFEMNLAELRQLTEAIADLIEQRNLALTR</sequence>
<evidence type="ECO:0000313" key="1">
    <source>
        <dbReference type="EMBL" id="TMQ49376.1"/>
    </source>
</evidence>
<name>A0A538SDE5_UNCEI</name>